<evidence type="ECO:0000256" key="6">
    <source>
        <dbReference type="SAM" id="Phobius"/>
    </source>
</evidence>
<evidence type="ECO:0000256" key="4">
    <source>
        <dbReference type="ARBA" id="ARBA00023136"/>
    </source>
</evidence>
<protein>
    <submittedName>
        <fullName evidence="7">Chloride channel protein</fullName>
    </submittedName>
</protein>
<dbReference type="PANTHER" id="PTHR43427:SF12">
    <property type="entry name" value="CHLORIDE TRANSPORTER"/>
    <property type="match status" value="1"/>
</dbReference>
<name>A0AAW5K1N1_9BACT</name>
<dbReference type="PRINTS" id="PR00762">
    <property type="entry name" value="CLCHANNEL"/>
</dbReference>
<feature type="compositionally biased region" description="Basic and acidic residues" evidence="5">
    <location>
        <begin position="1"/>
        <end position="10"/>
    </location>
</feature>
<dbReference type="InterPro" id="IPR001807">
    <property type="entry name" value="ClC"/>
</dbReference>
<evidence type="ECO:0000313" key="7">
    <source>
        <dbReference type="EMBL" id="MCQ4813857.1"/>
    </source>
</evidence>
<dbReference type="InterPro" id="IPR014743">
    <property type="entry name" value="Cl-channel_core"/>
</dbReference>
<feature type="transmembrane region" description="Helical" evidence="6">
    <location>
        <begin position="381"/>
        <end position="403"/>
    </location>
</feature>
<dbReference type="EMBL" id="JANFYT010000009">
    <property type="protein sequence ID" value="MCQ4813857.1"/>
    <property type="molecule type" value="Genomic_DNA"/>
</dbReference>
<feature type="transmembrane region" description="Helical" evidence="6">
    <location>
        <begin position="99"/>
        <end position="116"/>
    </location>
</feature>
<dbReference type="GO" id="GO:0015108">
    <property type="term" value="F:chloride transmembrane transporter activity"/>
    <property type="evidence" value="ECO:0007669"/>
    <property type="project" value="InterPro"/>
</dbReference>
<evidence type="ECO:0000256" key="1">
    <source>
        <dbReference type="ARBA" id="ARBA00004141"/>
    </source>
</evidence>
<feature type="region of interest" description="Disordered" evidence="5">
    <location>
        <begin position="1"/>
        <end position="42"/>
    </location>
</feature>
<dbReference type="Pfam" id="PF00654">
    <property type="entry name" value="Voltage_CLC"/>
    <property type="match status" value="1"/>
</dbReference>
<dbReference type="SUPFAM" id="SSF81340">
    <property type="entry name" value="Clc chloride channel"/>
    <property type="match status" value="1"/>
</dbReference>
<evidence type="ECO:0000256" key="2">
    <source>
        <dbReference type="ARBA" id="ARBA00022692"/>
    </source>
</evidence>
<comment type="subcellular location">
    <subcellularLocation>
        <location evidence="1">Membrane</location>
        <topology evidence="1">Multi-pass membrane protein</topology>
    </subcellularLocation>
</comment>
<sequence>MEDLNNKSDASRASAGPSPAENSKARQGEQRAAHDDGSIRIDIEKPDSGNIVRDEVWLMCTVVKWCFISIVTGIAVGLVAGGFLLALRRSMDFAASLGALHYLLLFPGLILSYYLVRMLAPQSAGHGTEAVIDAIHNRHRTLIDVKAVPVKIIATIATISSGGSVGIEGPCAQIGSGVSYLLGRIFNLDESDMKKIIICGIAAGFCAVFGTPVAGAIFAVEVLFVGQIFYDVLLPALISGIVGYFTAASIGAGHLPSYLVEIPQIGPGVLVTVLAAGIFFGLVAIMNVEGIHFVNKMFVYYQITGWKRPVGGAVLLLATGILFGGDFLGLGSDVIQSMIMGERNLPLGFLIKIAAMGITLSAGGCGGEITPTLFVGASSGLLFATVFGLDPSFCSALGVSAVLAASTNTPISGTILAMELFGAHIAAFAGIACAVSYLVVGHRSLYPTQVLLSPKSRTFVIKKTEGGEQLVRRFDSISLHRIARFYLERIKAKLIERR</sequence>
<dbReference type="Gene3D" id="1.10.3080.10">
    <property type="entry name" value="Clc chloride channel"/>
    <property type="match status" value="1"/>
</dbReference>
<evidence type="ECO:0000256" key="5">
    <source>
        <dbReference type="SAM" id="MobiDB-lite"/>
    </source>
</evidence>
<feature type="transmembrane region" description="Helical" evidence="6">
    <location>
        <begin position="349"/>
        <end position="369"/>
    </location>
</feature>
<feature type="transmembrane region" description="Helical" evidence="6">
    <location>
        <begin position="309"/>
        <end position="329"/>
    </location>
</feature>
<evidence type="ECO:0000256" key="3">
    <source>
        <dbReference type="ARBA" id="ARBA00022989"/>
    </source>
</evidence>
<keyword evidence="3 6" id="KW-1133">Transmembrane helix</keyword>
<keyword evidence="2 6" id="KW-0812">Transmembrane</keyword>
<feature type="transmembrane region" description="Helical" evidence="6">
    <location>
        <begin position="265"/>
        <end position="288"/>
    </location>
</feature>
<dbReference type="RefSeq" id="WP_050805929.1">
    <property type="nucleotide sequence ID" value="NZ_CABKQM010000008.1"/>
</dbReference>
<keyword evidence="8" id="KW-1185">Reference proteome</keyword>
<comment type="caution">
    <text evidence="7">The sequence shown here is derived from an EMBL/GenBank/DDBJ whole genome shotgun (WGS) entry which is preliminary data.</text>
</comment>
<feature type="transmembrane region" description="Helical" evidence="6">
    <location>
        <begin position="195"/>
        <end position="220"/>
    </location>
</feature>
<organism evidence="7 8">
    <name type="scientific">Cloacibacillus evryensis</name>
    <dbReference type="NCBI Taxonomy" id="508460"/>
    <lineage>
        <taxon>Bacteria</taxon>
        <taxon>Thermotogati</taxon>
        <taxon>Synergistota</taxon>
        <taxon>Synergistia</taxon>
        <taxon>Synergistales</taxon>
        <taxon>Synergistaceae</taxon>
        <taxon>Cloacibacillus</taxon>
    </lineage>
</organism>
<keyword evidence="4 6" id="KW-0472">Membrane</keyword>
<feature type="transmembrane region" description="Helical" evidence="6">
    <location>
        <begin position="232"/>
        <end position="253"/>
    </location>
</feature>
<dbReference type="PANTHER" id="PTHR43427">
    <property type="entry name" value="CHLORIDE CHANNEL PROTEIN CLC-E"/>
    <property type="match status" value="1"/>
</dbReference>
<dbReference type="GO" id="GO:0016020">
    <property type="term" value="C:membrane"/>
    <property type="evidence" value="ECO:0007669"/>
    <property type="project" value="UniProtKB-SubCell"/>
</dbReference>
<accession>A0AAW5K1N1</accession>
<feature type="compositionally biased region" description="Basic and acidic residues" evidence="5">
    <location>
        <begin position="23"/>
        <end position="42"/>
    </location>
</feature>
<proteinExistence type="predicted"/>
<gene>
    <name evidence="7" type="ORF">NE630_05365</name>
</gene>
<evidence type="ECO:0000313" key="8">
    <source>
        <dbReference type="Proteomes" id="UP001205919"/>
    </source>
</evidence>
<reference evidence="7 8" key="1">
    <citation type="submission" date="2022-06" db="EMBL/GenBank/DDBJ databases">
        <title>Isolation of gut microbiota from human fecal samples.</title>
        <authorList>
            <person name="Pamer E.G."/>
            <person name="Barat B."/>
            <person name="Waligurski E."/>
            <person name="Medina S."/>
            <person name="Paddock L."/>
            <person name="Mostad J."/>
        </authorList>
    </citation>
    <scope>NUCLEOTIDE SEQUENCE [LARGE SCALE GENOMIC DNA]</scope>
    <source>
        <strain evidence="7 8">DFI.9.90</strain>
    </source>
</reference>
<dbReference type="Proteomes" id="UP001205919">
    <property type="component" value="Unassembled WGS sequence"/>
</dbReference>
<dbReference type="InterPro" id="IPR050368">
    <property type="entry name" value="ClC-type_chloride_channel"/>
</dbReference>
<feature type="transmembrane region" description="Helical" evidence="6">
    <location>
        <begin position="415"/>
        <end position="440"/>
    </location>
</feature>
<feature type="transmembrane region" description="Helical" evidence="6">
    <location>
        <begin position="62"/>
        <end position="87"/>
    </location>
</feature>
<dbReference type="AlphaFoldDB" id="A0AAW5K1N1"/>